<dbReference type="GO" id="GO:0008356">
    <property type="term" value="P:asymmetric cell division"/>
    <property type="evidence" value="ECO:0007669"/>
    <property type="project" value="InterPro"/>
</dbReference>
<dbReference type="AlphaFoldDB" id="A0A218XPA6"/>
<feature type="coiled-coil region" evidence="1">
    <location>
        <begin position="191"/>
        <end position="218"/>
    </location>
</feature>
<organism evidence="3 4">
    <name type="scientific">Punica granatum</name>
    <name type="common">Pomegranate</name>
    <dbReference type="NCBI Taxonomy" id="22663"/>
    <lineage>
        <taxon>Eukaryota</taxon>
        <taxon>Viridiplantae</taxon>
        <taxon>Streptophyta</taxon>
        <taxon>Embryophyta</taxon>
        <taxon>Tracheophyta</taxon>
        <taxon>Spermatophyta</taxon>
        <taxon>Magnoliopsida</taxon>
        <taxon>eudicotyledons</taxon>
        <taxon>Gunneridae</taxon>
        <taxon>Pentapetalae</taxon>
        <taxon>rosids</taxon>
        <taxon>malvids</taxon>
        <taxon>Myrtales</taxon>
        <taxon>Lythraceae</taxon>
        <taxon>Punica</taxon>
    </lineage>
</organism>
<gene>
    <name evidence="3" type="ORF">CDL15_Pgr015829</name>
</gene>
<sequence length="274" mass="31655">MKELRTDMEMLLQNVKEEMGRKDSISETSISKASPTASCLTDLKEVSRCGSLLSSRSTTAPYVLQGEETITISSLYIVCDESRRNLWKGWINLRQSWKQSLSACSFSWKLKVIHKAKRYNFRECFIYFVIFVIHLAMYEFYDYQITGNDSTTKRSGSLSLGEVVDLDDSMTEVHGGVPPIELERRLHELLESRQQERIKELEASLKCIKLKLSEKGREAKWWKDTALLMSSHVPEPPDLSQKQFRESCKVRAIIIDDVLVCSFQLYLCPWCKES</sequence>
<feature type="transmembrane region" description="Helical" evidence="2">
    <location>
        <begin position="124"/>
        <end position="141"/>
    </location>
</feature>
<keyword evidence="2" id="KW-0812">Transmembrane</keyword>
<evidence type="ECO:0000313" key="4">
    <source>
        <dbReference type="Proteomes" id="UP000197138"/>
    </source>
</evidence>
<protein>
    <submittedName>
        <fullName evidence="3">Uncharacterized protein</fullName>
    </submittedName>
</protein>
<reference evidence="4" key="1">
    <citation type="journal article" date="2017" name="Plant J.">
        <title>The pomegranate (Punica granatum L.) genome and the genomics of punicalagin biosynthesis.</title>
        <authorList>
            <person name="Qin G."/>
            <person name="Xu C."/>
            <person name="Ming R."/>
            <person name="Tang H."/>
            <person name="Guyot R."/>
            <person name="Kramer E.M."/>
            <person name="Hu Y."/>
            <person name="Yi X."/>
            <person name="Qi Y."/>
            <person name="Xu X."/>
            <person name="Gao Z."/>
            <person name="Pan H."/>
            <person name="Jian J."/>
            <person name="Tian Y."/>
            <person name="Yue Z."/>
            <person name="Xu Y."/>
        </authorList>
    </citation>
    <scope>NUCLEOTIDE SEQUENCE [LARGE SCALE GENOMIC DNA]</scope>
    <source>
        <strain evidence="4">cv. Dabenzi</strain>
    </source>
</reference>
<evidence type="ECO:0000313" key="3">
    <source>
        <dbReference type="EMBL" id="OWM86793.1"/>
    </source>
</evidence>
<comment type="caution">
    <text evidence="3">The sequence shown here is derived from an EMBL/GenBank/DDBJ whole genome shotgun (WGS) entry which is preliminary data.</text>
</comment>
<keyword evidence="2" id="KW-1133">Transmembrane helix</keyword>
<dbReference type="InterPro" id="IPR040348">
    <property type="entry name" value="POLAR-like"/>
</dbReference>
<evidence type="ECO:0000256" key="2">
    <source>
        <dbReference type="SAM" id="Phobius"/>
    </source>
</evidence>
<dbReference type="Proteomes" id="UP000197138">
    <property type="component" value="Unassembled WGS sequence"/>
</dbReference>
<name>A0A218XPA6_PUNGR</name>
<evidence type="ECO:0000256" key="1">
    <source>
        <dbReference type="SAM" id="Coils"/>
    </source>
</evidence>
<proteinExistence type="predicted"/>
<dbReference type="EMBL" id="MTKT01001080">
    <property type="protein sequence ID" value="OWM86793.1"/>
    <property type="molecule type" value="Genomic_DNA"/>
</dbReference>
<keyword evidence="1" id="KW-0175">Coiled coil</keyword>
<accession>A0A218XPA6</accession>
<dbReference type="PANTHER" id="PTHR33476">
    <property type="entry name" value="EMB|CAB62613.1"/>
    <property type="match status" value="1"/>
</dbReference>
<keyword evidence="2" id="KW-0472">Membrane</keyword>